<dbReference type="Proteomes" id="UP001597452">
    <property type="component" value="Unassembled WGS sequence"/>
</dbReference>
<organism evidence="2 3">
    <name type="scientific">Piscibacillus salipiscarius</name>
    <dbReference type="NCBI Taxonomy" id="299480"/>
    <lineage>
        <taxon>Bacteria</taxon>
        <taxon>Bacillati</taxon>
        <taxon>Bacillota</taxon>
        <taxon>Bacilli</taxon>
        <taxon>Bacillales</taxon>
        <taxon>Bacillaceae</taxon>
        <taxon>Piscibacillus</taxon>
    </lineage>
</organism>
<dbReference type="Pfam" id="PF13302">
    <property type="entry name" value="Acetyltransf_3"/>
    <property type="match status" value="1"/>
</dbReference>
<accession>A0ABW5QBL0</accession>
<dbReference type="Gene3D" id="3.40.630.30">
    <property type="match status" value="1"/>
</dbReference>
<protein>
    <submittedName>
        <fullName evidence="2">GNAT family N-acetyltransferase</fullName>
        <ecNumber evidence="2">2.3.-.-</ecNumber>
    </submittedName>
</protein>
<reference evidence="3" key="1">
    <citation type="journal article" date="2019" name="Int. J. Syst. Evol. Microbiol.">
        <title>The Global Catalogue of Microorganisms (GCM) 10K type strain sequencing project: providing services to taxonomists for standard genome sequencing and annotation.</title>
        <authorList>
            <consortium name="The Broad Institute Genomics Platform"/>
            <consortium name="The Broad Institute Genome Sequencing Center for Infectious Disease"/>
            <person name="Wu L."/>
            <person name="Ma J."/>
        </authorList>
    </citation>
    <scope>NUCLEOTIDE SEQUENCE [LARGE SCALE GENOMIC DNA]</scope>
    <source>
        <strain evidence="3">TISTR 1571</strain>
    </source>
</reference>
<dbReference type="RefSeq" id="WP_054754446.1">
    <property type="nucleotide sequence ID" value="NZ_JBHUMZ010000022.1"/>
</dbReference>
<feature type="domain" description="N-acetyltransferase" evidence="1">
    <location>
        <begin position="8"/>
        <end position="169"/>
    </location>
</feature>
<dbReference type="PROSITE" id="PS51186">
    <property type="entry name" value="GNAT"/>
    <property type="match status" value="1"/>
</dbReference>
<proteinExistence type="predicted"/>
<dbReference type="GO" id="GO:0016746">
    <property type="term" value="F:acyltransferase activity"/>
    <property type="evidence" value="ECO:0007669"/>
    <property type="project" value="UniProtKB-KW"/>
</dbReference>
<evidence type="ECO:0000313" key="3">
    <source>
        <dbReference type="Proteomes" id="UP001597452"/>
    </source>
</evidence>
<dbReference type="InterPro" id="IPR000182">
    <property type="entry name" value="GNAT_dom"/>
</dbReference>
<keyword evidence="3" id="KW-1185">Reference proteome</keyword>
<evidence type="ECO:0000313" key="2">
    <source>
        <dbReference type="EMBL" id="MFD2639191.1"/>
    </source>
</evidence>
<dbReference type="CDD" id="cd04301">
    <property type="entry name" value="NAT_SF"/>
    <property type="match status" value="1"/>
</dbReference>
<dbReference type="EMBL" id="JBHUMZ010000022">
    <property type="protein sequence ID" value="MFD2639191.1"/>
    <property type="molecule type" value="Genomic_DNA"/>
</dbReference>
<dbReference type="PANTHER" id="PTHR43415">
    <property type="entry name" value="SPERMIDINE N(1)-ACETYLTRANSFERASE"/>
    <property type="match status" value="1"/>
</dbReference>
<sequence length="176" mass="21166">MVFETDRIYFRKLAKDDVKTLYNWHNDVEVFTNMRSSLDLYNHEDIEEFYDKIKEGKSFIIVNKEDNRDIGNISLVGLNFRQRHAEILLLIGEKDYWGQGYGKEAFRLLLNYAFKELNLHRVSLKVFSFNQKAKKMYENLGFTVEGKLRESFFRHGEWHDIYIMSLLQQEYAELNE</sequence>
<keyword evidence="2" id="KW-0012">Acyltransferase</keyword>
<name>A0ABW5QBL0_9BACI</name>
<dbReference type="InterPro" id="IPR016181">
    <property type="entry name" value="Acyl_CoA_acyltransferase"/>
</dbReference>
<dbReference type="PANTHER" id="PTHR43415:SF3">
    <property type="entry name" value="GNAT-FAMILY ACETYLTRANSFERASE"/>
    <property type="match status" value="1"/>
</dbReference>
<comment type="caution">
    <text evidence="2">The sequence shown here is derived from an EMBL/GenBank/DDBJ whole genome shotgun (WGS) entry which is preliminary data.</text>
</comment>
<gene>
    <name evidence="2" type="ORF">ACFSW4_09970</name>
</gene>
<dbReference type="EC" id="2.3.-.-" evidence="2"/>
<dbReference type="SUPFAM" id="SSF55729">
    <property type="entry name" value="Acyl-CoA N-acyltransferases (Nat)"/>
    <property type="match status" value="1"/>
</dbReference>
<keyword evidence="2" id="KW-0808">Transferase</keyword>
<evidence type="ECO:0000259" key="1">
    <source>
        <dbReference type="PROSITE" id="PS51186"/>
    </source>
</evidence>